<dbReference type="PANTHER" id="PTHR10466:SF0">
    <property type="entry name" value="PHOSPHOMANNOMUTASE"/>
    <property type="match status" value="1"/>
</dbReference>
<evidence type="ECO:0000256" key="1">
    <source>
        <dbReference type="ARBA" id="ARBA00004496"/>
    </source>
</evidence>
<evidence type="ECO:0000256" key="2">
    <source>
        <dbReference type="ARBA" id="ARBA00004699"/>
    </source>
</evidence>
<comment type="similarity">
    <text evidence="3 14">Belongs to the eIF-2B alpha/beta/delta subunits family.</text>
</comment>
<evidence type="ECO:0000313" key="18">
    <source>
        <dbReference type="Proteomes" id="UP001165082"/>
    </source>
</evidence>
<dbReference type="SFLD" id="SFLDG01140">
    <property type="entry name" value="C2.B:_Phosphomannomutase_and_P"/>
    <property type="match status" value="1"/>
</dbReference>
<feature type="binding site" evidence="12">
    <location>
        <position position="621"/>
    </location>
    <ligand>
        <name>alpha-D-mannose 1-phosphate</name>
        <dbReference type="ChEBI" id="CHEBI:58409"/>
    </ligand>
</feature>
<dbReference type="GO" id="GO:0004615">
    <property type="term" value="F:phosphomannomutase activity"/>
    <property type="evidence" value="ECO:0007669"/>
    <property type="project" value="UniProtKB-EC"/>
</dbReference>
<dbReference type="SUPFAM" id="SSF56784">
    <property type="entry name" value="HAD-like"/>
    <property type="match status" value="1"/>
</dbReference>
<dbReference type="GO" id="GO:0006487">
    <property type="term" value="P:protein N-linked glycosylation"/>
    <property type="evidence" value="ECO:0007669"/>
    <property type="project" value="TreeGrafter"/>
</dbReference>
<dbReference type="Proteomes" id="UP001165082">
    <property type="component" value="Unassembled WGS sequence"/>
</dbReference>
<accession>A0A9W7AFS5</accession>
<feature type="binding site" evidence="13">
    <location>
        <position position="500"/>
    </location>
    <ligand>
        <name>Mg(2+)</name>
        <dbReference type="ChEBI" id="CHEBI:18420"/>
        <label>1</label>
    </ligand>
</feature>
<dbReference type="PANTHER" id="PTHR10466">
    <property type="entry name" value="PHOSPHOMANNOMUTASE"/>
    <property type="match status" value="1"/>
</dbReference>
<dbReference type="InterPro" id="IPR000649">
    <property type="entry name" value="IF-2B-related"/>
</dbReference>
<evidence type="ECO:0000256" key="3">
    <source>
        <dbReference type="ARBA" id="ARBA00007251"/>
    </source>
</evidence>
<keyword evidence="16" id="KW-0812">Transmembrane</keyword>
<dbReference type="InterPro" id="IPR037171">
    <property type="entry name" value="NagB/RpiA_transferase-like"/>
</dbReference>
<feature type="binding site" evidence="13">
    <location>
        <position position="713"/>
    </location>
    <ligand>
        <name>Mg(2+)</name>
        <dbReference type="ChEBI" id="CHEBI:18420"/>
        <label>1</label>
    </ligand>
</feature>
<dbReference type="GO" id="GO:0046872">
    <property type="term" value="F:metal ion binding"/>
    <property type="evidence" value="ECO:0007669"/>
    <property type="project" value="UniProtKB-KW"/>
</dbReference>
<dbReference type="InterPro" id="IPR006379">
    <property type="entry name" value="HAD-SF_hydro_IIB"/>
</dbReference>
<dbReference type="Pfam" id="PF03332">
    <property type="entry name" value="PMM"/>
    <property type="match status" value="1"/>
</dbReference>
<dbReference type="Pfam" id="PF01008">
    <property type="entry name" value="IF-2B"/>
    <property type="match status" value="1"/>
</dbReference>
<feature type="binding site" evidence="13">
    <location>
        <position position="696"/>
    </location>
    <ligand>
        <name>Mg(2+)</name>
        <dbReference type="ChEBI" id="CHEBI:18420"/>
        <label>1</label>
    </ligand>
</feature>
<dbReference type="InterPro" id="IPR036412">
    <property type="entry name" value="HAD-like_sf"/>
</dbReference>
<keyword evidence="9 13" id="KW-0460">Magnesium</keyword>
<evidence type="ECO:0000256" key="12">
    <source>
        <dbReference type="PIRSR" id="PIRSR605002-2"/>
    </source>
</evidence>
<organism evidence="17 18">
    <name type="scientific">Triparma retinervis</name>
    <dbReference type="NCBI Taxonomy" id="2557542"/>
    <lineage>
        <taxon>Eukaryota</taxon>
        <taxon>Sar</taxon>
        <taxon>Stramenopiles</taxon>
        <taxon>Ochrophyta</taxon>
        <taxon>Bolidophyceae</taxon>
        <taxon>Parmales</taxon>
        <taxon>Triparmaceae</taxon>
        <taxon>Triparma</taxon>
    </lineage>
</organism>
<dbReference type="SFLD" id="SFLDG01143">
    <property type="entry name" value="C2.B.3:_Phosphomannomutase_Lik"/>
    <property type="match status" value="1"/>
</dbReference>
<comment type="pathway">
    <text evidence="2 15">Nucleotide-sugar biosynthesis; GDP-alpha-D-mannose biosynthesis; alpha-D-mannose 1-phosphate from D-fructose 6-phosphate: step 2/2.</text>
</comment>
<dbReference type="AlphaFoldDB" id="A0A9W7AFS5"/>
<comment type="cofactor">
    <cofactor evidence="13">
        <name>Mg(2+)</name>
        <dbReference type="ChEBI" id="CHEBI:18420"/>
    </cofactor>
</comment>
<proteinExistence type="inferred from homology"/>
<dbReference type="Gene3D" id="1.20.120.420">
    <property type="entry name" value="translation initiation factor eif-2b, domain 1"/>
    <property type="match status" value="1"/>
</dbReference>
<comment type="catalytic activity">
    <reaction evidence="15">
        <text>alpha-D-mannose 1-phosphate = D-mannose 6-phosphate</text>
        <dbReference type="Rhea" id="RHEA:11140"/>
        <dbReference type="ChEBI" id="CHEBI:58409"/>
        <dbReference type="ChEBI" id="CHEBI:58735"/>
        <dbReference type="EC" id="5.4.2.8"/>
    </reaction>
</comment>
<feature type="binding site" evidence="12">
    <location>
        <position position="610"/>
    </location>
    <ligand>
        <name>alpha-D-mannose 1-phosphate</name>
        <dbReference type="ChEBI" id="CHEBI:58409"/>
    </ligand>
</feature>
<dbReference type="SFLD" id="SFLDF00445">
    <property type="entry name" value="alpha-phosphomannomutase"/>
    <property type="match status" value="1"/>
</dbReference>
<dbReference type="Gene3D" id="3.40.50.1000">
    <property type="entry name" value="HAD superfamily/HAD-like"/>
    <property type="match status" value="1"/>
</dbReference>
<evidence type="ECO:0000256" key="4">
    <source>
        <dbReference type="ARBA" id="ARBA00009736"/>
    </source>
</evidence>
<feature type="binding site" evidence="13">
    <location>
        <position position="708"/>
    </location>
    <ligand>
        <name>Mg(2+)</name>
        <dbReference type="ChEBI" id="CHEBI:18420"/>
        <label>1</label>
    </ligand>
</feature>
<feature type="active site" description="Proton donor/acceptor" evidence="11">
    <location>
        <position position="500"/>
    </location>
</feature>
<dbReference type="GO" id="GO:0009298">
    <property type="term" value="P:GDP-mannose biosynthetic process"/>
    <property type="evidence" value="ECO:0007669"/>
    <property type="project" value="InterPro"/>
</dbReference>
<comment type="caution">
    <text evidence="17">The sequence shown here is derived from an EMBL/GenBank/DDBJ whole genome shotgun (WGS) entry which is preliminary data.</text>
</comment>
<feature type="binding site" evidence="12">
    <location>
        <position position="628"/>
    </location>
    <ligand>
        <name>alpha-D-mannose 1-phosphate</name>
        <dbReference type="ChEBI" id="CHEBI:58409"/>
    </ligand>
</feature>
<evidence type="ECO:0000256" key="13">
    <source>
        <dbReference type="PIRSR" id="PIRSR605002-3"/>
    </source>
</evidence>
<reference evidence="17" key="1">
    <citation type="submission" date="2022-07" db="EMBL/GenBank/DDBJ databases">
        <title>Genome analysis of Parmales, a sister group of diatoms, reveals the evolutionary specialization of diatoms from phago-mixotrophs to photoautotrophs.</title>
        <authorList>
            <person name="Ban H."/>
            <person name="Sato S."/>
            <person name="Yoshikawa S."/>
            <person name="Kazumasa Y."/>
            <person name="Nakamura Y."/>
            <person name="Ichinomiya M."/>
            <person name="Saitoh K."/>
            <person name="Sato N."/>
            <person name="Blanc-Mathieu R."/>
            <person name="Endo H."/>
            <person name="Kuwata A."/>
            <person name="Ogata H."/>
        </authorList>
    </citation>
    <scope>NUCLEOTIDE SEQUENCE</scope>
</reference>
<dbReference type="EC" id="5.4.2.8" evidence="6 15"/>
<dbReference type="FunFam" id="3.30.1240.20:FF:000001">
    <property type="entry name" value="Phosphomannomutase"/>
    <property type="match status" value="1"/>
</dbReference>
<feature type="transmembrane region" description="Helical" evidence="16">
    <location>
        <begin position="20"/>
        <end position="39"/>
    </location>
</feature>
<dbReference type="Gene3D" id="3.30.1240.20">
    <property type="match status" value="1"/>
</dbReference>
<comment type="function">
    <text evidence="15">Involved in the synthesis of the GDP-mannose and dolichol-phosphate-mannose required for a number of critical mannosyl transfer reactions.</text>
</comment>
<keyword evidence="10 15" id="KW-0413">Isomerase</keyword>
<feature type="binding site" evidence="13">
    <location>
        <position position="498"/>
    </location>
    <ligand>
        <name>Mg(2+)</name>
        <dbReference type="ChEBI" id="CHEBI:18420"/>
        <label>1</label>
    </ligand>
</feature>
<evidence type="ECO:0000256" key="16">
    <source>
        <dbReference type="SAM" id="Phobius"/>
    </source>
</evidence>
<dbReference type="OrthoDB" id="10264771at2759"/>
<dbReference type="InterPro" id="IPR042529">
    <property type="entry name" value="IF_2B-like_C"/>
</dbReference>
<dbReference type="GO" id="GO:0006013">
    <property type="term" value="P:mannose metabolic process"/>
    <property type="evidence" value="ECO:0007669"/>
    <property type="project" value="TreeGrafter"/>
</dbReference>
<dbReference type="NCBIfam" id="TIGR01484">
    <property type="entry name" value="HAD-SF-IIB"/>
    <property type="match status" value="1"/>
</dbReference>
<evidence type="ECO:0000256" key="11">
    <source>
        <dbReference type="PIRSR" id="PIRSR605002-1"/>
    </source>
</evidence>
<feature type="transmembrane region" description="Helical" evidence="16">
    <location>
        <begin position="51"/>
        <end position="75"/>
    </location>
</feature>
<name>A0A9W7AFS5_9STRA</name>
<keyword evidence="16" id="KW-1133">Transmembrane helix</keyword>
<sequence length="733" mass="81405">MKRSPSNLPPPTTRYSFYLYRLNVILASFFTLLGAYLHVRDPVPTTSTLTWKLFLLTLASTPILFPIALQFALFPRGRKGPVTLYFFFSLFAHLSLIIFEFDFSSFLPSIFFSPVTLSGFGIFPDAVLDGRSIGGAPYNIPVDYLSSVPCYHGSSVFPHCILFTIAAIYSLVLTRTAPKCPKGLRTALDLMVLGQVTMVPILVFAGVQWCFDIWHVNIFIVMQLVYINLPDLYSSLSIDGANDRAVAMLTAFKSVVQSFSCPQNKEFRFHLSGVLKSCFQHLTECRPHSISMGNAFNFLKNHILKLPPSLGSSEAKSDVVEAIDRFIQERIRFASSVIARVGVDKINDDDVILTFSYSASVLAVLLLAKENATPFRVILVDPRVGDGGACSRMAKSLLSKGVPVTYVGMEGVSYVMRDVAKVMLGAEGVMSNGSVFARVGTLGVSQVAGAYRKPVLVCCEGYKFTSKQLLMFGGFAKGLSPHIFIFSHPMPGKIALFDVDGTLTIPRGEVTQGTLSFLEELKGKGVTVGIVGGSDLAKQKEQLGGDVVSRYEFNFSQNGLVAYRKGELLEETSISSHLGEENIKRVVNWTMRYLSEVDIPIKRGTFVEFRMGMLNISPIGRNCSREERNAFEEFDLKNGIRATMVEKMKEEFKDLNLTFSIGGQISFDVFPQGWDKTFCLRYVDAAEFDEIHFFGDKTFEGGNDYEIFTSDRTVGHTVTSPEDTEKQCRELFF</sequence>
<keyword evidence="16" id="KW-0472">Membrane</keyword>
<feature type="transmembrane region" description="Helical" evidence="16">
    <location>
        <begin position="186"/>
        <end position="207"/>
    </location>
</feature>
<keyword evidence="8 13" id="KW-0479">Metal-binding</keyword>
<comment type="similarity">
    <text evidence="4 15">Belongs to the eukaryotic PMM family.</text>
</comment>
<keyword evidence="18" id="KW-1185">Reference proteome</keyword>
<dbReference type="CDD" id="cd02585">
    <property type="entry name" value="HAD_PMM"/>
    <property type="match status" value="1"/>
</dbReference>
<evidence type="ECO:0000256" key="6">
    <source>
        <dbReference type="ARBA" id="ARBA00012730"/>
    </source>
</evidence>
<feature type="binding site" evidence="12">
    <location>
        <position position="507"/>
    </location>
    <ligand>
        <name>alpha-D-mannose 1-phosphate</name>
        <dbReference type="ChEBI" id="CHEBI:58409"/>
    </ligand>
</feature>
<dbReference type="InterPro" id="IPR023214">
    <property type="entry name" value="HAD_sf"/>
</dbReference>
<dbReference type="SUPFAM" id="SSF100950">
    <property type="entry name" value="NagB/RpiA/CoA transferase-like"/>
    <property type="match status" value="1"/>
</dbReference>
<feature type="transmembrane region" description="Helical" evidence="16">
    <location>
        <begin position="82"/>
        <end position="99"/>
    </location>
</feature>
<dbReference type="GO" id="GO:0005829">
    <property type="term" value="C:cytosol"/>
    <property type="evidence" value="ECO:0007669"/>
    <property type="project" value="TreeGrafter"/>
</dbReference>
<feature type="binding site" evidence="12">
    <location>
        <position position="668"/>
    </location>
    <ligand>
        <name>alpha-D-mannose 1-phosphate</name>
        <dbReference type="ChEBI" id="CHEBI:58409"/>
    </ligand>
</feature>
<dbReference type="InterPro" id="IPR027363">
    <property type="entry name" value="M1Pi_N"/>
</dbReference>
<evidence type="ECO:0000256" key="5">
    <source>
        <dbReference type="ARBA" id="ARBA00011738"/>
    </source>
</evidence>
<evidence type="ECO:0000256" key="8">
    <source>
        <dbReference type="ARBA" id="ARBA00022723"/>
    </source>
</evidence>
<feature type="transmembrane region" description="Helical" evidence="16">
    <location>
        <begin position="156"/>
        <end position="174"/>
    </location>
</feature>
<protein>
    <recommendedName>
        <fullName evidence="6 15">Phosphomannomutase</fullName>
        <ecNumber evidence="6 15">5.4.2.8</ecNumber>
    </recommendedName>
</protein>
<evidence type="ECO:0000256" key="7">
    <source>
        <dbReference type="ARBA" id="ARBA00022490"/>
    </source>
</evidence>
<feature type="active site" description="Nucleophile" evidence="11">
    <location>
        <position position="498"/>
    </location>
</feature>
<feature type="binding site" evidence="12">
    <location>
        <position position="666"/>
    </location>
    <ligand>
        <name>alpha-D-mannose 1-phosphate</name>
        <dbReference type="ChEBI" id="CHEBI:58409"/>
    </ligand>
</feature>
<evidence type="ECO:0000256" key="14">
    <source>
        <dbReference type="RuleBase" id="RU003814"/>
    </source>
</evidence>
<dbReference type="InterPro" id="IPR043169">
    <property type="entry name" value="PMM_cap"/>
</dbReference>
<dbReference type="EMBL" id="BRXZ01002734">
    <property type="protein sequence ID" value="GMH69120.1"/>
    <property type="molecule type" value="Genomic_DNA"/>
</dbReference>
<evidence type="ECO:0000256" key="9">
    <source>
        <dbReference type="ARBA" id="ARBA00022842"/>
    </source>
</evidence>
<dbReference type="Gene3D" id="3.40.50.10470">
    <property type="entry name" value="Translation initiation factor eif-2b, domain 2"/>
    <property type="match status" value="1"/>
</dbReference>
<gene>
    <name evidence="17" type="ORF">TrRE_jg11513</name>
</gene>
<keyword evidence="7 15" id="KW-0963">Cytoplasm</keyword>
<comment type="subcellular location">
    <subcellularLocation>
        <location evidence="1 15">Cytoplasm</location>
    </subcellularLocation>
</comment>
<evidence type="ECO:0000256" key="15">
    <source>
        <dbReference type="RuleBase" id="RU361118"/>
    </source>
</evidence>
<dbReference type="InterPro" id="IPR005002">
    <property type="entry name" value="PMM"/>
</dbReference>
<evidence type="ECO:0000313" key="17">
    <source>
        <dbReference type="EMBL" id="GMH69120.1"/>
    </source>
</evidence>
<comment type="subunit">
    <text evidence="5 15">Homodimer.</text>
</comment>
<evidence type="ECO:0000256" key="10">
    <source>
        <dbReference type="ARBA" id="ARBA00023235"/>
    </source>
</evidence>
<dbReference type="SFLD" id="SFLDS00003">
    <property type="entry name" value="Haloacid_Dehalogenase"/>
    <property type="match status" value="1"/>
</dbReference>